<evidence type="ECO:0000256" key="1">
    <source>
        <dbReference type="ARBA" id="ARBA00022729"/>
    </source>
</evidence>
<dbReference type="SUPFAM" id="SSF69318">
    <property type="entry name" value="Integrin alpha N-terminal domain"/>
    <property type="match status" value="1"/>
</dbReference>
<dbReference type="InterPro" id="IPR013517">
    <property type="entry name" value="FG-GAP"/>
</dbReference>
<gene>
    <name evidence="3" type="ORF">AB5J54_30670</name>
</gene>
<accession>A0AB39T5V7</accession>
<name>A0AB39T5V7_9ACTN</name>
<feature type="chain" id="PRO_5044221234" evidence="2">
    <location>
        <begin position="35"/>
        <end position="309"/>
    </location>
</feature>
<evidence type="ECO:0000256" key="2">
    <source>
        <dbReference type="SAM" id="SignalP"/>
    </source>
</evidence>
<dbReference type="InterPro" id="IPR028994">
    <property type="entry name" value="Integrin_alpha_N"/>
</dbReference>
<protein>
    <submittedName>
        <fullName evidence="3">FG-GAP repeat domain-containing protein</fullName>
    </submittedName>
</protein>
<organism evidence="3">
    <name type="scientific">Streptomyces sp. R44</name>
    <dbReference type="NCBI Taxonomy" id="3238633"/>
    <lineage>
        <taxon>Bacteria</taxon>
        <taxon>Bacillati</taxon>
        <taxon>Actinomycetota</taxon>
        <taxon>Actinomycetes</taxon>
        <taxon>Kitasatosporales</taxon>
        <taxon>Streptomycetaceae</taxon>
        <taxon>Streptomyces</taxon>
    </lineage>
</organism>
<sequence length="309" mass="31811">MANSSGLNRTGVLSRVTVAAITAALVGTTTAAVAADAPQPTRTASAVQKAAPKASTLAADSASTASTVADGELRGVDGYGYMYAYLPNGTGGFTDRQYVGSGWKYTNQLTMADQNGDGETDGAWDVTGGTLSYTAWGQDGVSLGGGWGIYNKVVSTGNLGGAAAPDVLARDTAGNLYLYLGYGTGKLASRVKVGSSWNVFNQITGKGDMNGDGKDDVIARDTSGYLWLYPGTGNYLKPFGNRVKAGSGWNGMTAFVSPGDVNFDGIPDVVARDSSGVLWLYPGSGIASPALGPRTKIGTGWNTYRLLFS</sequence>
<dbReference type="RefSeq" id="WP_369147143.1">
    <property type="nucleotide sequence ID" value="NZ_CP163444.1"/>
</dbReference>
<dbReference type="PANTHER" id="PTHR46580:SF4">
    <property type="entry name" value="ATP_GTP-BINDING PROTEIN"/>
    <property type="match status" value="1"/>
</dbReference>
<feature type="signal peptide" evidence="2">
    <location>
        <begin position="1"/>
        <end position="34"/>
    </location>
</feature>
<dbReference type="PANTHER" id="PTHR46580">
    <property type="entry name" value="SENSOR KINASE-RELATED"/>
    <property type="match status" value="1"/>
</dbReference>
<dbReference type="EMBL" id="CP163444">
    <property type="protein sequence ID" value="XDQ74621.1"/>
    <property type="molecule type" value="Genomic_DNA"/>
</dbReference>
<proteinExistence type="predicted"/>
<evidence type="ECO:0000313" key="3">
    <source>
        <dbReference type="EMBL" id="XDQ74621.1"/>
    </source>
</evidence>
<dbReference type="AlphaFoldDB" id="A0AB39T5V7"/>
<dbReference type="Pfam" id="PF13517">
    <property type="entry name" value="FG-GAP_3"/>
    <property type="match status" value="1"/>
</dbReference>
<keyword evidence="1 2" id="KW-0732">Signal</keyword>
<reference evidence="3" key="1">
    <citation type="submission" date="2024-07" db="EMBL/GenBank/DDBJ databases">
        <authorList>
            <person name="Yu S.T."/>
        </authorList>
    </citation>
    <scope>NUCLEOTIDE SEQUENCE</scope>
    <source>
        <strain evidence="3">R44</strain>
    </source>
</reference>